<dbReference type="PIRSF" id="PIRSF037257">
    <property type="entry name" value="DUF1021"/>
    <property type="match status" value="1"/>
</dbReference>
<dbReference type="STRING" id="690567.440"/>
<evidence type="ECO:0000313" key="2">
    <source>
        <dbReference type="Proteomes" id="UP000045545"/>
    </source>
</evidence>
<evidence type="ECO:0000313" key="1">
    <source>
        <dbReference type="EMBL" id="CFX09696.1"/>
    </source>
</evidence>
<organism evidence="1 2">
    <name type="scientific">Syntrophomonas zehnderi OL-4</name>
    <dbReference type="NCBI Taxonomy" id="690567"/>
    <lineage>
        <taxon>Bacteria</taxon>
        <taxon>Bacillati</taxon>
        <taxon>Bacillota</taxon>
        <taxon>Clostridia</taxon>
        <taxon>Eubacteriales</taxon>
        <taxon>Syntrophomonadaceae</taxon>
        <taxon>Syntrophomonas</taxon>
    </lineage>
</organism>
<dbReference type="Pfam" id="PF06257">
    <property type="entry name" value="VEG"/>
    <property type="match status" value="1"/>
</dbReference>
<reference evidence="1 2" key="1">
    <citation type="submission" date="2015-03" db="EMBL/GenBank/DDBJ databases">
        <authorList>
            <person name="Murphy D."/>
        </authorList>
    </citation>
    <scope>NUCLEOTIDE SEQUENCE [LARGE SCALE GENOMIC DNA]</scope>
    <source>
        <strain evidence="1 2">OL-4</strain>
    </source>
</reference>
<dbReference type="RefSeq" id="WP_046495294.1">
    <property type="nucleotide sequence ID" value="NZ_CGIH01000005.1"/>
</dbReference>
<dbReference type="PANTHER" id="PTHR40026:SF1">
    <property type="entry name" value="PROTEIN VEG"/>
    <property type="match status" value="1"/>
</dbReference>
<evidence type="ECO:0008006" key="3">
    <source>
        <dbReference type="Google" id="ProtNLM"/>
    </source>
</evidence>
<accession>A0A0E3W2M4</accession>
<gene>
    <name evidence="1" type="ORF">440</name>
</gene>
<protein>
    <recommendedName>
        <fullName evidence="3">Veg protein</fullName>
    </recommendedName>
</protein>
<dbReference type="AlphaFoldDB" id="A0A0E3W2M4"/>
<dbReference type="InterPro" id="IPR009366">
    <property type="entry name" value="Protein_Veg"/>
</dbReference>
<dbReference type="PANTHER" id="PTHR40026">
    <property type="entry name" value="PROTEIN VEG"/>
    <property type="match status" value="1"/>
</dbReference>
<sequence length="92" mass="10594">MTSPRAISDIKKDLESFVGSKIKLKANRGRNRIIEREGVLESIYPNIFVVKLNERKIDRRVSYTYADVLTETVELFVYDTQDEEIRIASANG</sequence>
<keyword evidence="2" id="KW-1185">Reference proteome</keyword>
<dbReference type="EMBL" id="CGIH01000005">
    <property type="protein sequence ID" value="CFX09696.1"/>
    <property type="molecule type" value="Genomic_DNA"/>
</dbReference>
<name>A0A0E3W2M4_9FIRM</name>
<dbReference type="OrthoDB" id="5469at2"/>
<proteinExistence type="predicted"/>
<dbReference type="Proteomes" id="UP000045545">
    <property type="component" value="Unassembled WGS sequence"/>
</dbReference>
<dbReference type="GO" id="GO:0006355">
    <property type="term" value="P:regulation of DNA-templated transcription"/>
    <property type="evidence" value="ECO:0007669"/>
    <property type="project" value="InterPro"/>
</dbReference>
<dbReference type="Gene3D" id="2.30.30.100">
    <property type="match status" value="1"/>
</dbReference>